<dbReference type="Pfam" id="PF01061">
    <property type="entry name" value="ABC2_membrane"/>
    <property type="match status" value="1"/>
</dbReference>
<dbReference type="InterPro" id="IPR051784">
    <property type="entry name" value="Nod_factor_ABC_transporter"/>
</dbReference>
<keyword evidence="5" id="KW-1003">Cell membrane</keyword>
<keyword evidence="8" id="KW-1185">Reference proteome</keyword>
<gene>
    <name evidence="7" type="ORF">cpu_15030</name>
</gene>
<evidence type="ECO:0000313" key="7">
    <source>
        <dbReference type="EMBL" id="GAV22993.1"/>
    </source>
</evidence>
<dbReference type="PANTHER" id="PTHR43229:SF2">
    <property type="entry name" value="NODULATION PROTEIN J"/>
    <property type="match status" value="1"/>
</dbReference>
<dbReference type="STRING" id="870242.cpu_15030"/>
<dbReference type="GO" id="GO:0043190">
    <property type="term" value="C:ATP-binding cassette (ABC) transporter complex"/>
    <property type="evidence" value="ECO:0007669"/>
    <property type="project" value="InterPro"/>
</dbReference>
<feature type="transmembrane region" description="Helical" evidence="5">
    <location>
        <begin position="218"/>
        <end position="242"/>
    </location>
</feature>
<evidence type="ECO:0000256" key="3">
    <source>
        <dbReference type="ARBA" id="ARBA00022989"/>
    </source>
</evidence>
<dbReference type="RefSeq" id="WP_075859450.1">
    <property type="nucleotide sequence ID" value="NZ_BDJK01000024.1"/>
</dbReference>
<protein>
    <recommendedName>
        <fullName evidence="5">Transport permease protein</fullName>
    </recommendedName>
</protein>
<dbReference type="PANTHER" id="PTHR43229">
    <property type="entry name" value="NODULATION PROTEIN J"/>
    <property type="match status" value="1"/>
</dbReference>
<dbReference type="NCBIfam" id="TIGR01247">
    <property type="entry name" value="drrB"/>
    <property type="match status" value="1"/>
</dbReference>
<comment type="similarity">
    <text evidence="5">Belongs to the ABC-2 integral membrane protein family.</text>
</comment>
<dbReference type="EMBL" id="BDJK01000024">
    <property type="protein sequence ID" value="GAV22993.1"/>
    <property type="molecule type" value="Genomic_DNA"/>
</dbReference>
<feature type="transmembrane region" description="Helical" evidence="5">
    <location>
        <begin position="166"/>
        <end position="185"/>
    </location>
</feature>
<feature type="transmembrane region" description="Helical" evidence="5">
    <location>
        <begin position="99"/>
        <end position="121"/>
    </location>
</feature>
<evidence type="ECO:0000256" key="5">
    <source>
        <dbReference type="RuleBase" id="RU361157"/>
    </source>
</evidence>
<dbReference type="PRINTS" id="PR00164">
    <property type="entry name" value="ABC2TRNSPORT"/>
</dbReference>
<comment type="caution">
    <text evidence="7">The sequence shown here is derived from an EMBL/GenBank/DDBJ whole genome shotgun (WGS) entry which is preliminary data.</text>
</comment>
<feature type="transmembrane region" description="Helical" evidence="5">
    <location>
        <begin position="55"/>
        <end position="78"/>
    </location>
</feature>
<evidence type="ECO:0000256" key="4">
    <source>
        <dbReference type="ARBA" id="ARBA00023136"/>
    </source>
</evidence>
<evidence type="ECO:0000313" key="8">
    <source>
        <dbReference type="Proteomes" id="UP000187485"/>
    </source>
</evidence>
<dbReference type="InterPro" id="IPR005942">
    <property type="entry name" value="Daunbcin-R_ABC-transpt"/>
</dbReference>
<feature type="transmembrane region" description="Helical" evidence="5">
    <location>
        <begin position="20"/>
        <end position="43"/>
    </location>
</feature>
<organism evidence="7 8">
    <name type="scientific">Carboxydothermus pertinax</name>
    <dbReference type="NCBI Taxonomy" id="870242"/>
    <lineage>
        <taxon>Bacteria</taxon>
        <taxon>Bacillati</taxon>
        <taxon>Bacillota</taxon>
        <taxon>Clostridia</taxon>
        <taxon>Thermoanaerobacterales</taxon>
        <taxon>Thermoanaerobacteraceae</taxon>
        <taxon>Carboxydothermus</taxon>
    </lineage>
</organism>
<evidence type="ECO:0000256" key="1">
    <source>
        <dbReference type="ARBA" id="ARBA00004141"/>
    </source>
</evidence>
<reference evidence="8" key="1">
    <citation type="submission" date="2016-12" db="EMBL/GenBank/DDBJ databases">
        <title>Draft Genome Sequences od Carboxydothermus pertinax and islandicus, Hydrogenogenic Carboxydotrophic Bacteria.</title>
        <authorList>
            <person name="Fukuyama Y."/>
            <person name="Ohmae K."/>
            <person name="Yoneda Y."/>
            <person name="Yoshida T."/>
            <person name="Sako Y."/>
        </authorList>
    </citation>
    <scope>NUCLEOTIDE SEQUENCE [LARGE SCALE GENOMIC DNA]</scope>
    <source>
        <strain evidence="8">Ug1</strain>
    </source>
</reference>
<dbReference type="OrthoDB" id="9788252at2"/>
<dbReference type="Proteomes" id="UP000187485">
    <property type="component" value="Unassembled WGS sequence"/>
</dbReference>
<name>A0A1L8CVQ8_9THEO</name>
<keyword evidence="2 5" id="KW-0812">Transmembrane</keyword>
<dbReference type="AlphaFoldDB" id="A0A1L8CVQ8"/>
<keyword evidence="3 5" id="KW-1133">Transmembrane helix</keyword>
<comment type="subcellular location">
    <subcellularLocation>
        <location evidence="5">Cell membrane</location>
        <topology evidence="5">Multi-pass membrane protein</topology>
    </subcellularLocation>
    <subcellularLocation>
        <location evidence="1">Membrane</location>
        <topology evidence="1">Multi-pass membrane protein</topology>
    </subcellularLocation>
</comment>
<keyword evidence="5" id="KW-0813">Transport</keyword>
<evidence type="ECO:0000259" key="6">
    <source>
        <dbReference type="PROSITE" id="PS51012"/>
    </source>
</evidence>
<accession>A0A1L8CVQ8</accession>
<dbReference type="InterPro" id="IPR047817">
    <property type="entry name" value="ABC2_TM_bact-type"/>
</dbReference>
<dbReference type="InterPro" id="IPR013525">
    <property type="entry name" value="ABC2_TM"/>
</dbReference>
<dbReference type="PIRSF" id="PIRSF006648">
    <property type="entry name" value="DrrB"/>
    <property type="match status" value="1"/>
</dbReference>
<dbReference type="GO" id="GO:0140359">
    <property type="term" value="F:ABC-type transporter activity"/>
    <property type="evidence" value="ECO:0007669"/>
    <property type="project" value="InterPro"/>
</dbReference>
<feature type="domain" description="ABC transmembrane type-2" evidence="6">
    <location>
        <begin position="20"/>
        <end position="245"/>
    </location>
</feature>
<keyword evidence="4 5" id="KW-0472">Membrane</keyword>
<proteinExistence type="inferred from homology"/>
<dbReference type="PROSITE" id="PS51012">
    <property type="entry name" value="ABC_TM2"/>
    <property type="match status" value="1"/>
</dbReference>
<dbReference type="InterPro" id="IPR000412">
    <property type="entry name" value="ABC_2_transport"/>
</dbReference>
<sequence length="246" mass="27194">MAALWAIFYRELIRYFREKVRIITSVVQPAIWLFVMGGGMSAAFTGPDGVNYRTFIFPGIVGMTVLFSAVFSSISIVWDREFGFLKEVLVSPASRESIVLGKALGGATTSVIQGTIILIFAPAVGINLTFSMVVKAFFTMYFIALTMAALGIVIAARMQSMQGFQFISNFIVMPLFFLSGAIYPLKGVPNWLSALASIDPLAYGIDLLKHVFLPYHEYSLITDVLVMTVFLIMFLFLGIILFKKDG</sequence>
<feature type="transmembrane region" description="Helical" evidence="5">
    <location>
        <begin position="133"/>
        <end position="154"/>
    </location>
</feature>
<evidence type="ECO:0000256" key="2">
    <source>
        <dbReference type="ARBA" id="ARBA00022692"/>
    </source>
</evidence>